<comment type="caution">
    <text evidence="2">The sequence shown here is derived from an EMBL/GenBank/DDBJ whole genome shotgun (WGS) entry which is preliminary data.</text>
</comment>
<evidence type="ECO:0000256" key="1">
    <source>
        <dbReference type="SAM" id="MobiDB-lite"/>
    </source>
</evidence>
<feature type="region of interest" description="Disordered" evidence="1">
    <location>
        <begin position="543"/>
        <end position="572"/>
    </location>
</feature>
<feature type="compositionally biased region" description="Low complexity" evidence="1">
    <location>
        <begin position="1"/>
        <end position="14"/>
    </location>
</feature>
<feature type="region of interest" description="Disordered" evidence="1">
    <location>
        <begin position="160"/>
        <end position="210"/>
    </location>
</feature>
<dbReference type="EMBL" id="WHUW01000018">
    <property type="protein sequence ID" value="KAF8437484.1"/>
    <property type="molecule type" value="Genomic_DNA"/>
</dbReference>
<feature type="region of interest" description="Disordered" evidence="1">
    <location>
        <begin position="1"/>
        <end position="21"/>
    </location>
</feature>
<reference evidence="2" key="2">
    <citation type="journal article" date="2020" name="Nat. Commun.">
        <title>Large-scale genome sequencing of mycorrhizal fungi provides insights into the early evolution of symbiotic traits.</title>
        <authorList>
            <person name="Miyauchi S."/>
            <person name="Kiss E."/>
            <person name="Kuo A."/>
            <person name="Drula E."/>
            <person name="Kohler A."/>
            <person name="Sanchez-Garcia M."/>
            <person name="Morin E."/>
            <person name="Andreopoulos B."/>
            <person name="Barry K.W."/>
            <person name="Bonito G."/>
            <person name="Buee M."/>
            <person name="Carver A."/>
            <person name="Chen C."/>
            <person name="Cichocki N."/>
            <person name="Clum A."/>
            <person name="Culley D."/>
            <person name="Crous P.W."/>
            <person name="Fauchery L."/>
            <person name="Girlanda M."/>
            <person name="Hayes R.D."/>
            <person name="Keri Z."/>
            <person name="LaButti K."/>
            <person name="Lipzen A."/>
            <person name="Lombard V."/>
            <person name="Magnuson J."/>
            <person name="Maillard F."/>
            <person name="Murat C."/>
            <person name="Nolan M."/>
            <person name="Ohm R.A."/>
            <person name="Pangilinan J."/>
            <person name="Pereira M.F."/>
            <person name="Perotto S."/>
            <person name="Peter M."/>
            <person name="Pfister S."/>
            <person name="Riley R."/>
            <person name="Sitrit Y."/>
            <person name="Stielow J.B."/>
            <person name="Szollosi G."/>
            <person name="Zifcakova L."/>
            <person name="Stursova M."/>
            <person name="Spatafora J.W."/>
            <person name="Tedersoo L."/>
            <person name="Vaario L.M."/>
            <person name="Yamada A."/>
            <person name="Yan M."/>
            <person name="Wang P."/>
            <person name="Xu J."/>
            <person name="Bruns T."/>
            <person name="Baldrian P."/>
            <person name="Vilgalys R."/>
            <person name="Dunand C."/>
            <person name="Henrissat B."/>
            <person name="Grigoriev I.V."/>
            <person name="Hibbett D."/>
            <person name="Nagy L.G."/>
            <person name="Martin F.M."/>
        </authorList>
    </citation>
    <scope>NUCLEOTIDE SEQUENCE</scope>
    <source>
        <strain evidence="2">BED1</strain>
    </source>
</reference>
<reference evidence="2" key="1">
    <citation type="submission" date="2019-10" db="EMBL/GenBank/DDBJ databases">
        <authorList>
            <consortium name="DOE Joint Genome Institute"/>
            <person name="Kuo A."/>
            <person name="Miyauchi S."/>
            <person name="Kiss E."/>
            <person name="Drula E."/>
            <person name="Kohler A."/>
            <person name="Sanchez-Garcia M."/>
            <person name="Andreopoulos B."/>
            <person name="Barry K.W."/>
            <person name="Bonito G."/>
            <person name="Buee M."/>
            <person name="Carver A."/>
            <person name="Chen C."/>
            <person name="Cichocki N."/>
            <person name="Clum A."/>
            <person name="Culley D."/>
            <person name="Crous P.W."/>
            <person name="Fauchery L."/>
            <person name="Girlanda M."/>
            <person name="Hayes R."/>
            <person name="Keri Z."/>
            <person name="LaButti K."/>
            <person name="Lipzen A."/>
            <person name="Lombard V."/>
            <person name="Magnuson J."/>
            <person name="Maillard F."/>
            <person name="Morin E."/>
            <person name="Murat C."/>
            <person name="Nolan M."/>
            <person name="Ohm R."/>
            <person name="Pangilinan J."/>
            <person name="Pereira M."/>
            <person name="Perotto S."/>
            <person name="Peter M."/>
            <person name="Riley R."/>
            <person name="Sitrit Y."/>
            <person name="Stielow B."/>
            <person name="Szollosi G."/>
            <person name="Zifcakova L."/>
            <person name="Stursova M."/>
            <person name="Spatafora J.W."/>
            <person name="Tedersoo L."/>
            <person name="Vaario L.-M."/>
            <person name="Yamada A."/>
            <person name="Yan M."/>
            <person name="Wang P."/>
            <person name="Xu J."/>
            <person name="Bruns T."/>
            <person name="Baldrian P."/>
            <person name="Vilgalys R."/>
            <person name="Henrissat B."/>
            <person name="Grigoriev I.V."/>
            <person name="Hibbett D."/>
            <person name="Nagy L.G."/>
            <person name="Martin F.M."/>
        </authorList>
    </citation>
    <scope>NUCLEOTIDE SEQUENCE</scope>
    <source>
        <strain evidence="2">BED1</strain>
    </source>
</reference>
<dbReference type="AlphaFoldDB" id="A0AAD4BRE7"/>
<keyword evidence="3" id="KW-1185">Reference proteome</keyword>
<feature type="compositionally biased region" description="Acidic residues" evidence="1">
    <location>
        <begin position="160"/>
        <end position="186"/>
    </location>
</feature>
<evidence type="ECO:0000313" key="2">
    <source>
        <dbReference type="EMBL" id="KAF8437484.1"/>
    </source>
</evidence>
<feature type="region of interest" description="Disordered" evidence="1">
    <location>
        <begin position="74"/>
        <end position="94"/>
    </location>
</feature>
<protein>
    <submittedName>
        <fullName evidence="2">Uncharacterized protein</fullName>
    </submittedName>
</protein>
<organism evidence="2 3">
    <name type="scientific">Boletus edulis BED1</name>
    <dbReference type="NCBI Taxonomy" id="1328754"/>
    <lineage>
        <taxon>Eukaryota</taxon>
        <taxon>Fungi</taxon>
        <taxon>Dikarya</taxon>
        <taxon>Basidiomycota</taxon>
        <taxon>Agaricomycotina</taxon>
        <taxon>Agaricomycetes</taxon>
        <taxon>Agaricomycetidae</taxon>
        <taxon>Boletales</taxon>
        <taxon>Boletineae</taxon>
        <taxon>Boletaceae</taxon>
        <taxon>Boletoideae</taxon>
        <taxon>Boletus</taxon>
    </lineage>
</organism>
<name>A0AAD4BRE7_BOLED</name>
<feature type="region of interest" description="Disordered" evidence="1">
    <location>
        <begin position="504"/>
        <end position="523"/>
    </location>
</feature>
<feature type="region of interest" description="Disordered" evidence="1">
    <location>
        <begin position="284"/>
        <end position="369"/>
    </location>
</feature>
<dbReference type="Proteomes" id="UP001194468">
    <property type="component" value="Unassembled WGS sequence"/>
</dbReference>
<evidence type="ECO:0000313" key="3">
    <source>
        <dbReference type="Proteomes" id="UP001194468"/>
    </source>
</evidence>
<proteinExistence type="predicted"/>
<sequence>MESFSSDTLFSSSHSARRSDRVWSPVLRPVLSRAPPPRSWHMASDSLDPLFIAPCPESECLHINFARNHAPQGHPDSFKVYPSPPSSSSIPKPTVPLPEETGEFAAMYSTHLAGVLDSPPVMRRADLASQKPLTPPPTIPQTTLNLPDADLEIPLYDQEVEEVEEGEGEGEEEEEEEEEEEWDFDEFYPCSPSSPSHPVQPGHPLSPLSPTWDSPCTRALSIASPDFAEPEHLHTLFARCDASPPPALDYCHSSRLSPPQPFSLLEVDIDAQCPFLTPISIPWDSSHSSDSDPEPPSSSTSTSSSSLTSLTDYDELSPPSSPLISRLDLPDLEDDGLPKIVPFSPSRRSCSSLPDSDIEMGDSTSDPVLALPGQQLLSLPGADTDDDLIPRIPVSPSRPIPFTPSQPLLFIDDPRDVPLPRSPSPEDFDLCLSPEDITDPELARLFDLRKRSIAAERAARRVEALTDDVDLFTRAEARKIRKRERERSKEVGALLRLKLGDGVATCPQERSPESDPQNHARRRGVIGDMSQLVAQMVFRRSETARPLAKRKMANTAREYASSPLSDAVSALE</sequence>
<feature type="compositionally biased region" description="Low complexity" evidence="1">
    <location>
        <begin position="297"/>
        <end position="327"/>
    </location>
</feature>
<gene>
    <name evidence="2" type="ORF">L210DRAFT_2329202</name>
</gene>
<accession>A0AAD4BRE7</accession>